<dbReference type="NCBIfam" id="TIGR00614">
    <property type="entry name" value="recQ_fam"/>
    <property type="match status" value="1"/>
</dbReference>
<dbReference type="GO" id="GO:0005524">
    <property type="term" value="F:ATP binding"/>
    <property type="evidence" value="ECO:0007669"/>
    <property type="project" value="UniProtKB-KW"/>
</dbReference>
<dbReference type="GO" id="GO:0009378">
    <property type="term" value="F:four-way junction helicase activity"/>
    <property type="evidence" value="ECO:0007669"/>
    <property type="project" value="TreeGrafter"/>
</dbReference>
<keyword evidence="6" id="KW-0238">DNA-binding</keyword>
<dbReference type="STRING" id="1246637.MTBBW1_610005"/>
<keyword evidence="13" id="KW-1185">Reference proteome</keyword>
<dbReference type="Pfam" id="PF00271">
    <property type="entry name" value="Helicase_C"/>
    <property type="match status" value="1"/>
</dbReference>
<dbReference type="SUPFAM" id="SSF52540">
    <property type="entry name" value="P-loop containing nucleoside triphosphate hydrolases"/>
    <property type="match status" value="1"/>
</dbReference>
<dbReference type="SMART" id="SM00490">
    <property type="entry name" value="HELICc"/>
    <property type="match status" value="1"/>
</dbReference>
<organism evidence="12 13">
    <name type="scientific">Desulfamplus magnetovallimortis</name>
    <dbReference type="NCBI Taxonomy" id="1246637"/>
    <lineage>
        <taxon>Bacteria</taxon>
        <taxon>Pseudomonadati</taxon>
        <taxon>Thermodesulfobacteriota</taxon>
        <taxon>Desulfobacteria</taxon>
        <taxon>Desulfobacterales</taxon>
        <taxon>Desulfobacteraceae</taxon>
        <taxon>Desulfamplus</taxon>
    </lineage>
</organism>
<dbReference type="EMBL" id="FWEV01000305">
    <property type="protein sequence ID" value="SLM32253.1"/>
    <property type="molecule type" value="Genomic_DNA"/>
</dbReference>
<evidence type="ECO:0000259" key="11">
    <source>
        <dbReference type="PROSITE" id="PS51194"/>
    </source>
</evidence>
<keyword evidence="7" id="KW-0413">Isomerase</keyword>
<evidence type="ECO:0000256" key="3">
    <source>
        <dbReference type="ARBA" id="ARBA00022801"/>
    </source>
</evidence>
<dbReference type="Pfam" id="PF00270">
    <property type="entry name" value="DEAD"/>
    <property type="match status" value="1"/>
</dbReference>
<dbReference type="PANTHER" id="PTHR13710">
    <property type="entry name" value="DNA HELICASE RECQ FAMILY MEMBER"/>
    <property type="match status" value="1"/>
</dbReference>
<evidence type="ECO:0000256" key="6">
    <source>
        <dbReference type="ARBA" id="ARBA00023125"/>
    </source>
</evidence>
<evidence type="ECO:0000256" key="9">
    <source>
        <dbReference type="ARBA" id="ARBA00034808"/>
    </source>
</evidence>
<feature type="domain" description="Helicase C-terminal" evidence="11">
    <location>
        <begin position="220"/>
        <end position="371"/>
    </location>
</feature>
<dbReference type="GO" id="GO:0005694">
    <property type="term" value="C:chromosome"/>
    <property type="evidence" value="ECO:0007669"/>
    <property type="project" value="TreeGrafter"/>
</dbReference>
<dbReference type="FunFam" id="3.40.50.300:FF:000296">
    <property type="entry name" value="ATP-dependent DNA helicase RecQ"/>
    <property type="match status" value="1"/>
</dbReference>
<dbReference type="SMART" id="SM00487">
    <property type="entry name" value="DEXDc"/>
    <property type="match status" value="1"/>
</dbReference>
<gene>
    <name evidence="12" type="ORF">MTBBW1_610005</name>
</gene>
<dbReference type="InterPro" id="IPR014001">
    <property type="entry name" value="Helicase_ATP-bd"/>
</dbReference>
<keyword evidence="4 12" id="KW-0347">Helicase</keyword>
<dbReference type="GO" id="GO:0016787">
    <property type="term" value="F:hydrolase activity"/>
    <property type="evidence" value="ECO:0007669"/>
    <property type="project" value="UniProtKB-KW"/>
</dbReference>
<feature type="domain" description="Helicase ATP-binding" evidence="10">
    <location>
        <begin position="26"/>
        <end position="193"/>
    </location>
</feature>
<keyword evidence="3 12" id="KW-0378">Hydrolase</keyword>
<protein>
    <recommendedName>
        <fullName evidence="9">DNA 3'-5' helicase</fullName>
        <ecNumber evidence="9">5.6.2.4</ecNumber>
    </recommendedName>
</protein>
<evidence type="ECO:0000256" key="5">
    <source>
        <dbReference type="ARBA" id="ARBA00022840"/>
    </source>
</evidence>
<evidence type="ECO:0000256" key="7">
    <source>
        <dbReference type="ARBA" id="ARBA00023235"/>
    </source>
</evidence>
<evidence type="ECO:0000256" key="4">
    <source>
        <dbReference type="ARBA" id="ARBA00022806"/>
    </source>
</evidence>
<dbReference type="InterPro" id="IPR004589">
    <property type="entry name" value="DNA_helicase_ATP-dep_RecQ"/>
</dbReference>
<dbReference type="Proteomes" id="UP000191931">
    <property type="component" value="Unassembled WGS sequence"/>
</dbReference>
<dbReference type="Gene3D" id="3.40.50.300">
    <property type="entry name" value="P-loop containing nucleotide triphosphate hydrolases"/>
    <property type="match status" value="2"/>
</dbReference>
<dbReference type="PROSITE" id="PS51194">
    <property type="entry name" value="HELICASE_CTER"/>
    <property type="match status" value="1"/>
</dbReference>
<dbReference type="InterPro" id="IPR027417">
    <property type="entry name" value="P-loop_NTPase"/>
</dbReference>
<sequence>MINQAKKILKKVFGYDQFISLQEEIISSVLQKMDVLAIMPTGGGKSLCYQIPAMIFPGITLVISPLISLMQDQLNQLREAGVSATILNSSLDPATYRANLHNVKNGTVKLLYIAPEAFQKYEIQELTSTVPISCLAIDEAHCISQWGHDFRPEYRQIAHFRFRFNAPCIALTATATTRVRQDIKESLSFNPVNSAEFIASFDRPNLYLSVTQKASAIEANIHQLLDFIGSFNGGAGIIYCTTRKQVDEIANRLQNAGISAQPYHAGLDNFQRQSNQQSFARDDIQIIVATVAFGMGINKSNIRFVIHYSIPKNIETYYQEIGRAGRDGLPSKCLLLFSPADIFKVNGHDCVSITPKHKNDSHFHGKIFVQR</sequence>
<dbReference type="GO" id="GO:0005737">
    <property type="term" value="C:cytoplasm"/>
    <property type="evidence" value="ECO:0007669"/>
    <property type="project" value="TreeGrafter"/>
</dbReference>
<proteinExistence type="inferred from homology"/>
<evidence type="ECO:0000313" key="12">
    <source>
        <dbReference type="EMBL" id="SLM32253.1"/>
    </source>
</evidence>
<dbReference type="PROSITE" id="PS51192">
    <property type="entry name" value="HELICASE_ATP_BIND_1"/>
    <property type="match status" value="1"/>
</dbReference>
<dbReference type="InterPro" id="IPR001650">
    <property type="entry name" value="Helicase_C-like"/>
</dbReference>
<dbReference type="GO" id="GO:0043138">
    <property type="term" value="F:3'-5' DNA helicase activity"/>
    <property type="evidence" value="ECO:0007669"/>
    <property type="project" value="UniProtKB-EC"/>
</dbReference>
<evidence type="ECO:0000259" key="10">
    <source>
        <dbReference type="PROSITE" id="PS51192"/>
    </source>
</evidence>
<dbReference type="InterPro" id="IPR011545">
    <property type="entry name" value="DEAD/DEAH_box_helicase_dom"/>
</dbReference>
<dbReference type="FunFam" id="3.40.50.300:FF:000156">
    <property type="entry name" value="ATP-dependent DNA helicase recQ"/>
    <property type="match status" value="1"/>
</dbReference>
<name>A0A1W1HIJ0_9BACT</name>
<evidence type="ECO:0000256" key="1">
    <source>
        <dbReference type="ARBA" id="ARBA00005446"/>
    </source>
</evidence>
<dbReference type="EC" id="5.6.2.4" evidence="9"/>
<dbReference type="PANTHER" id="PTHR13710:SF105">
    <property type="entry name" value="ATP-DEPENDENT DNA HELICASE Q1"/>
    <property type="match status" value="1"/>
</dbReference>
<keyword evidence="5" id="KW-0067">ATP-binding</keyword>
<dbReference type="AlphaFoldDB" id="A0A1W1HIJ0"/>
<evidence type="ECO:0000256" key="8">
    <source>
        <dbReference type="ARBA" id="ARBA00034617"/>
    </source>
</evidence>
<dbReference type="GO" id="GO:0006310">
    <property type="term" value="P:DNA recombination"/>
    <property type="evidence" value="ECO:0007669"/>
    <property type="project" value="InterPro"/>
</dbReference>
<evidence type="ECO:0000256" key="2">
    <source>
        <dbReference type="ARBA" id="ARBA00022741"/>
    </source>
</evidence>
<dbReference type="RefSeq" id="WP_222424012.1">
    <property type="nucleotide sequence ID" value="NZ_LT828542.1"/>
</dbReference>
<accession>A0A1W1HIJ0</accession>
<keyword evidence="2" id="KW-0547">Nucleotide-binding</keyword>
<comment type="similarity">
    <text evidence="1">Belongs to the helicase family. RecQ subfamily.</text>
</comment>
<dbReference type="CDD" id="cd17920">
    <property type="entry name" value="DEXHc_RecQ"/>
    <property type="match status" value="1"/>
</dbReference>
<dbReference type="GO" id="GO:0003677">
    <property type="term" value="F:DNA binding"/>
    <property type="evidence" value="ECO:0007669"/>
    <property type="project" value="UniProtKB-KW"/>
</dbReference>
<evidence type="ECO:0000313" key="13">
    <source>
        <dbReference type="Proteomes" id="UP000191931"/>
    </source>
</evidence>
<comment type="catalytic activity">
    <reaction evidence="8">
        <text>Couples ATP hydrolysis with the unwinding of duplex DNA by translocating in the 3'-5' direction.</text>
        <dbReference type="EC" id="5.6.2.4"/>
    </reaction>
</comment>
<reference evidence="12 13" key="1">
    <citation type="submission" date="2017-03" db="EMBL/GenBank/DDBJ databases">
        <authorList>
            <person name="Afonso C.L."/>
            <person name="Miller P.J."/>
            <person name="Scott M.A."/>
            <person name="Spackman E."/>
            <person name="Goraichik I."/>
            <person name="Dimitrov K.M."/>
            <person name="Suarez D.L."/>
            <person name="Swayne D.E."/>
        </authorList>
    </citation>
    <scope>NUCLEOTIDE SEQUENCE [LARGE SCALE GENOMIC DNA]</scope>
    <source>
        <strain evidence="12">PRJEB14757</strain>
    </source>
</reference>
<dbReference type="GO" id="GO:0006281">
    <property type="term" value="P:DNA repair"/>
    <property type="evidence" value="ECO:0007669"/>
    <property type="project" value="TreeGrafter"/>
</dbReference>
<dbReference type="CDD" id="cd18794">
    <property type="entry name" value="SF2_C_RecQ"/>
    <property type="match status" value="1"/>
</dbReference>